<proteinExistence type="inferred from homology"/>
<reference evidence="6" key="2">
    <citation type="submission" date="2015-01" db="EMBL/GenBank/DDBJ databases">
        <title>Evolutionary Origins and Diversification of the Mycorrhizal Mutualists.</title>
        <authorList>
            <consortium name="DOE Joint Genome Institute"/>
            <consortium name="Mycorrhizal Genomics Consortium"/>
            <person name="Kohler A."/>
            <person name="Kuo A."/>
            <person name="Nagy L.G."/>
            <person name="Floudas D."/>
            <person name="Copeland A."/>
            <person name="Barry K.W."/>
            <person name="Cichocki N."/>
            <person name="Veneault-Fourrey C."/>
            <person name="LaButti K."/>
            <person name="Lindquist E.A."/>
            <person name="Lipzen A."/>
            <person name="Lundell T."/>
            <person name="Morin E."/>
            <person name="Murat C."/>
            <person name="Riley R."/>
            <person name="Ohm R."/>
            <person name="Sun H."/>
            <person name="Tunlid A."/>
            <person name="Henrissat B."/>
            <person name="Grigoriev I.V."/>
            <person name="Hibbett D.S."/>
            <person name="Martin F."/>
        </authorList>
    </citation>
    <scope>NUCLEOTIDE SEQUENCE [LARGE SCALE GENOMIC DNA]</scope>
    <source>
        <strain evidence="6">MUT 4182</strain>
    </source>
</reference>
<dbReference type="GO" id="GO:0015031">
    <property type="term" value="P:protein transport"/>
    <property type="evidence" value="ECO:0007669"/>
    <property type="project" value="UniProtKB-KW"/>
</dbReference>
<keyword evidence="3" id="KW-0653">Protein transport</keyword>
<comment type="similarity">
    <text evidence="1">Belongs to the importin alpha family.</text>
</comment>
<dbReference type="OrthoDB" id="29145at2759"/>
<feature type="compositionally biased region" description="Basic and acidic residues" evidence="4">
    <location>
        <begin position="11"/>
        <end position="23"/>
    </location>
</feature>
<feature type="region of interest" description="Disordered" evidence="4">
    <location>
        <begin position="1"/>
        <end position="29"/>
    </location>
</feature>
<evidence type="ECO:0000256" key="4">
    <source>
        <dbReference type="SAM" id="MobiDB-lite"/>
    </source>
</evidence>
<dbReference type="AlphaFoldDB" id="A0A0C3PMG0"/>
<accession>A0A0C3PMG0</accession>
<dbReference type="Gene3D" id="1.25.10.10">
    <property type="entry name" value="Leucine-rich Repeat Variant"/>
    <property type="match status" value="1"/>
</dbReference>
<sequence length="168" mass="18040">MNSESQSANDEISKRDDKDKEFDESVLDGYMPKDNVTGYVQVTKARLEAATKLHRLVEGREPTSIQPILNSGVLPDIASMISLEYAGLPVRLNAVLVTVTTGSPEQVSAAIETGALPKFILLGSSSTRDEARDDAIIALGNIGGTSRLLRDTVIREGGLKLLLDISSE</sequence>
<keyword evidence="6" id="KW-1185">Reference proteome</keyword>
<evidence type="ECO:0000256" key="2">
    <source>
        <dbReference type="ARBA" id="ARBA00022448"/>
    </source>
</evidence>
<protein>
    <submittedName>
        <fullName evidence="5">Uncharacterized protein</fullName>
    </submittedName>
</protein>
<dbReference type="HOGENOM" id="CLU_1587696_0_0_1"/>
<evidence type="ECO:0000256" key="3">
    <source>
        <dbReference type="ARBA" id="ARBA00022927"/>
    </source>
</evidence>
<dbReference type="Proteomes" id="UP000054248">
    <property type="component" value="Unassembled WGS sequence"/>
</dbReference>
<name>A0A0C3PMG0_9AGAM</name>
<gene>
    <name evidence="5" type="ORF">M407DRAFT_34894</name>
</gene>
<dbReference type="STRING" id="1051891.A0A0C3PMG0"/>
<dbReference type="EMBL" id="KN824000">
    <property type="protein sequence ID" value="KIO15520.1"/>
    <property type="molecule type" value="Genomic_DNA"/>
</dbReference>
<evidence type="ECO:0000313" key="6">
    <source>
        <dbReference type="Proteomes" id="UP000054248"/>
    </source>
</evidence>
<keyword evidence="2" id="KW-0813">Transport</keyword>
<organism evidence="5 6">
    <name type="scientific">Tulasnella calospora MUT 4182</name>
    <dbReference type="NCBI Taxonomy" id="1051891"/>
    <lineage>
        <taxon>Eukaryota</taxon>
        <taxon>Fungi</taxon>
        <taxon>Dikarya</taxon>
        <taxon>Basidiomycota</taxon>
        <taxon>Agaricomycotina</taxon>
        <taxon>Agaricomycetes</taxon>
        <taxon>Cantharellales</taxon>
        <taxon>Tulasnellaceae</taxon>
        <taxon>Tulasnella</taxon>
    </lineage>
</organism>
<dbReference type="PANTHER" id="PTHR23316">
    <property type="entry name" value="IMPORTIN ALPHA"/>
    <property type="match status" value="1"/>
</dbReference>
<dbReference type="InterPro" id="IPR016024">
    <property type="entry name" value="ARM-type_fold"/>
</dbReference>
<evidence type="ECO:0000313" key="5">
    <source>
        <dbReference type="EMBL" id="KIO15520.1"/>
    </source>
</evidence>
<feature type="compositionally biased region" description="Polar residues" evidence="4">
    <location>
        <begin position="1"/>
        <end position="10"/>
    </location>
</feature>
<dbReference type="SUPFAM" id="SSF48371">
    <property type="entry name" value="ARM repeat"/>
    <property type="match status" value="1"/>
</dbReference>
<evidence type="ECO:0000256" key="1">
    <source>
        <dbReference type="ARBA" id="ARBA00010394"/>
    </source>
</evidence>
<reference evidence="5 6" key="1">
    <citation type="submission" date="2014-04" db="EMBL/GenBank/DDBJ databases">
        <authorList>
            <consortium name="DOE Joint Genome Institute"/>
            <person name="Kuo A."/>
            <person name="Girlanda M."/>
            <person name="Perotto S."/>
            <person name="Kohler A."/>
            <person name="Nagy L.G."/>
            <person name="Floudas D."/>
            <person name="Copeland A."/>
            <person name="Barry K.W."/>
            <person name="Cichocki N."/>
            <person name="Veneault-Fourrey C."/>
            <person name="LaButti K."/>
            <person name="Lindquist E.A."/>
            <person name="Lipzen A."/>
            <person name="Lundell T."/>
            <person name="Morin E."/>
            <person name="Murat C."/>
            <person name="Sun H."/>
            <person name="Tunlid A."/>
            <person name="Henrissat B."/>
            <person name="Grigoriev I.V."/>
            <person name="Hibbett D.S."/>
            <person name="Martin F."/>
            <person name="Nordberg H.P."/>
            <person name="Cantor M.N."/>
            <person name="Hua S.X."/>
        </authorList>
    </citation>
    <scope>NUCLEOTIDE SEQUENCE [LARGE SCALE GENOMIC DNA]</scope>
    <source>
        <strain evidence="5 6">MUT 4182</strain>
    </source>
</reference>
<dbReference type="InterPro" id="IPR011989">
    <property type="entry name" value="ARM-like"/>
</dbReference>